<keyword evidence="3" id="KW-1185">Reference proteome</keyword>
<dbReference type="Pfam" id="PF07891">
    <property type="entry name" value="DUF1666"/>
    <property type="match status" value="1"/>
</dbReference>
<feature type="region of interest" description="Disordered" evidence="1">
    <location>
        <begin position="1"/>
        <end position="81"/>
    </location>
</feature>
<feature type="compositionally biased region" description="Acidic residues" evidence="1">
    <location>
        <begin position="64"/>
        <end position="80"/>
    </location>
</feature>
<comment type="caution">
    <text evidence="2">The sequence shown here is derived from an EMBL/GenBank/DDBJ whole genome shotgun (WGS) entry which is preliminary data.</text>
</comment>
<evidence type="ECO:0000256" key="1">
    <source>
        <dbReference type="SAM" id="MobiDB-lite"/>
    </source>
</evidence>
<feature type="region of interest" description="Disordered" evidence="1">
    <location>
        <begin position="102"/>
        <end position="129"/>
    </location>
</feature>
<dbReference type="PANTHER" id="PTHR46702">
    <property type="entry name" value="DNA LIGASE (DUF1666)-RELATED"/>
    <property type="match status" value="1"/>
</dbReference>
<dbReference type="EMBL" id="JAMRDG010000001">
    <property type="protein sequence ID" value="KAJ3701613.1"/>
    <property type="molecule type" value="Genomic_DNA"/>
</dbReference>
<reference evidence="2 3" key="1">
    <citation type="journal article" date="2022" name="Cell">
        <title>Repeat-based holocentromeres influence genome architecture and karyotype evolution.</title>
        <authorList>
            <person name="Hofstatter P.G."/>
            <person name="Thangavel G."/>
            <person name="Lux T."/>
            <person name="Neumann P."/>
            <person name="Vondrak T."/>
            <person name="Novak P."/>
            <person name="Zhang M."/>
            <person name="Costa L."/>
            <person name="Castellani M."/>
            <person name="Scott A."/>
            <person name="Toegelov H."/>
            <person name="Fuchs J."/>
            <person name="Mata-Sucre Y."/>
            <person name="Dias Y."/>
            <person name="Vanzela A.L.L."/>
            <person name="Huettel B."/>
            <person name="Almeida C.C.S."/>
            <person name="Simkova H."/>
            <person name="Souza G."/>
            <person name="Pedrosa-Harand A."/>
            <person name="Macas J."/>
            <person name="Mayer K.F.X."/>
            <person name="Houben A."/>
            <person name="Marques A."/>
        </authorList>
    </citation>
    <scope>NUCLEOTIDE SEQUENCE [LARGE SCALE GENOMIC DNA]</scope>
    <source>
        <strain evidence="2">RhyTen1mFocal</strain>
    </source>
</reference>
<evidence type="ECO:0000313" key="2">
    <source>
        <dbReference type="EMBL" id="KAJ3701613.1"/>
    </source>
</evidence>
<evidence type="ECO:0000313" key="3">
    <source>
        <dbReference type="Proteomes" id="UP001210211"/>
    </source>
</evidence>
<dbReference type="Proteomes" id="UP001210211">
    <property type="component" value="Unassembled WGS sequence"/>
</dbReference>
<feature type="compositionally biased region" description="Basic and acidic residues" evidence="1">
    <location>
        <begin position="207"/>
        <end position="227"/>
    </location>
</feature>
<sequence>MDLFKIGRFKKRSKTPTKDNSNGDQIETDSLNPDQARAKDPVFDAKNPNPTAMDPGTTNPATQPDEEEVEEEEEDDDDFITNEVKRRLKELRKNSFMVLIPEAAEEEADEEGGEEESSSSTARDRDGDWIDSAEVGSGFGFGLGLDGLGAFLLGGFDSLYDKYCERMLFFDRIIAQLLREHPVNIARKSPRSSAGKLASTLRNLSFKRRDDQNQPEDLDHLQPHADQDSQDPYKTLETAYVAHLSLSWEVLHCQYAQLKLKIASQPDSSMSYSCAVQAFQQFQVLLQRFIETEPFEPGSRVEIYTSSRAHLSKLLQVPNFQGLDRVDQPRDGSEPAIVASDLIKVLEESILTFRLFLKKDKAKSGAHLGAHSTAGSSLHQVQASLDKKEMRVKELLKKKKGRKSKTWPGSSEELDLLFALIDIKVVARVLRMAHLSKEQLLWCEEKMSKIDLSSDGKLKRDASPILFPC</sequence>
<proteinExistence type="predicted"/>
<feature type="compositionally biased region" description="Acidic residues" evidence="1">
    <location>
        <begin position="103"/>
        <end position="117"/>
    </location>
</feature>
<feature type="region of interest" description="Disordered" evidence="1">
    <location>
        <begin position="205"/>
        <end position="230"/>
    </location>
</feature>
<gene>
    <name evidence="2" type="ORF">LUZ61_005318</name>
</gene>
<dbReference type="PANTHER" id="PTHR46702:SF1">
    <property type="entry name" value="DUF1666 FAMILY PROTEIN (DUF1666)"/>
    <property type="match status" value="1"/>
</dbReference>
<dbReference type="AlphaFoldDB" id="A0AAD5ZPM0"/>
<accession>A0AAD5ZPM0</accession>
<dbReference type="InterPro" id="IPR012870">
    <property type="entry name" value="DUF1666"/>
</dbReference>
<name>A0AAD5ZPM0_9POAL</name>
<feature type="compositionally biased region" description="Polar residues" evidence="1">
    <location>
        <begin position="18"/>
        <end position="33"/>
    </location>
</feature>
<protein>
    <submittedName>
        <fullName evidence="2">Uncharacterized protein</fullName>
    </submittedName>
</protein>
<organism evidence="2 3">
    <name type="scientific">Rhynchospora tenuis</name>
    <dbReference type="NCBI Taxonomy" id="198213"/>
    <lineage>
        <taxon>Eukaryota</taxon>
        <taxon>Viridiplantae</taxon>
        <taxon>Streptophyta</taxon>
        <taxon>Embryophyta</taxon>
        <taxon>Tracheophyta</taxon>
        <taxon>Spermatophyta</taxon>
        <taxon>Magnoliopsida</taxon>
        <taxon>Liliopsida</taxon>
        <taxon>Poales</taxon>
        <taxon>Cyperaceae</taxon>
        <taxon>Cyperoideae</taxon>
        <taxon>Rhynchosporeae</taxon>
        <taxon>Rhynchospora</taxon>
    </lineage>
</organism>